<gene>
    <name evidence="2" type="ORF">SAMN02746041_00364</name>
</gene>
<organism evidence="2 3">
    <name type="scientific">Desulfacinum hydrothermale DSM 13146</name>
    <dbReference type="NCBI Taxonomy" id="1121390"/>
    <lineage>
        <taxon>Bacteria</taxon>
        <taxon>Pseudomonadati</taxon>
        <taxon>Thermodesulfobacteriota</taxon>
        <taxon>Syntrophobacteria</taxon>
        <taxon>Syntrophobacterales</taxon>
        <taxon>Syntrophobacteraceae</taxon>
        <taxon>Desulfacinum</taxon>
    </lineage>
</organism>
<feature type="domain" description="Glycosyltransferase subfamily 4-like N-terminal" evidence="1">
    <location>
        <begin position="20"/>
        <end position="176"/>
    </location>
</feature>
<dbReference type="AlphaFoldDB" id="A0A1W1X110"/>
<dbReference type="PANTHER" id="PTHR12526">
    <property type="entry name" value="GLYCOSYLTRANSFERASE"/>
    <property type="match status" value="1"/>
</dbReference>
<dbReference type="SUPFAM" id="SSF53756">
    <property type="entry name" value="UDP-Glycosyltransferase/glycogen phosphorylase"/>
    <property type="match status" value="1"/>
</dbReference>
<dbReference type="EMBL" id="FWXF01000001">
    <property type="protein sequence ID" value="SMC17656.1"/>
    <property type="molecule type" value="Genomic_DNA"/>
</dbReference>
<evidence type="ECO:0000259" key="1">
    <source>
        <dbReference type="Pfam" id="PF13439"/>
    </source>
</evidence>
<proteinExistence type="predicted"/>
<dbReference type="STRING" id="1121390.SAMN02746041_00364"/>
<dbReference type="OrthoDB" id="9775208at2"/>
<dbReference type="PANTHER" id="PTHR12526:SF630">
    <property type="entry name" value="GLYCOSYLTRANSFERASE"/>
    <property type="match status" value="1"/>
</dbReference>
<sequence>MVLKWRPPKIAITAFSFGDGGTEKMLVHLARGLEELGCSVDFLLAKTDSPYVHTIGNQLNVLEIQARTSRERMSALCRYLAGARPQILLSGKRSDEEVVAAGALTRGQTRTFLRIGTTLSARDNRSPFKLLRTTWKLKRLLPRADGVIAVSRGVAEDIQRLLGKRKARIHVVPNPVIAPEIDLLAQAPLDHPYFHEHEKTPVIVGMGGMRKAKDFPTLLRAFALVRQKTPALLIILGKGRQKDKLIRLARDLGVLSWVSFPGFVQNPYAYLARATVFVLSSLREGSPNVLTEALAVGTPVVSTDCPSGPREILHDGKYGRLVPCGNPEAMAAAILETLEKPIPKPFLKDAVQDYTLRASAQKYLEVFGYPLR</sequence>
<keyword evidence="3" id="KW-1185">Reference proteome</keyword>
<accession>A0A1W1X110</accession>
<dbReference type="Pfam" id="PF13692">
    <property type="entry name" value="Glyco_trans_1_4"/>
    <property type="match status" value="1"/>
</dbReference>
<dbReference type="Pfam" id="PF13439">
    <property type="entry name" value="Glyco_transf_4"/>
    <property type="match status" value="1"/>
</dbReference>
<dbReference type="RefSeq" id="WP_084055820.1">
    <property type="nucleotide sequence ID" value="NZ_FWXF01000001.1"/>
</dbReference>
<evidence type="ECO:0000313" key="2">
    <source>
        <dbReference type="EMBL" id="SMC17656.1"/>
    </source>
</evidence>
<dbReference type="CDD" id="cd03811">
    <property type="entry name" value="GT4_GT28_WabH-like"/>
    <property type="match status" value="1"/>
</dbReference>
<name>A0A1W1X110_9BACT</name>
<dbReference type="GO" id="GO:0016757">
    <property type="term" value="F:glycosyltransferase activity"/>
    <property type="evidence" value="ECO:0007669"/>
    <property type="project" value="UniProtKB-ARBA"/>
</dbReference>
<dbReference type="InterPro" id="IPR028098">
    <property type="entry name" value="Glyco_trans_4-like_N"/>
</dbReference>
<keyword evidence="2" id="KW-0808">Transferase</keyword>
<dbReference type="Gene3D" id="3.40.50.2000">
    <property type="entry name" value="Glycogen Phosphorylase B"/>
    <property type="match status" value="2"/>
</dbReference>
<protein>
    <submittedName>
        <fullName evidence="2">Glycosyltransferase involved in cell wall bisynthesis</fullName>
    </submittedName>
</protein>
<reference evidence="2 3" key="1">
    <citation type="submission" date="2017-04" db="EMBL/GenBank/DDBJ databases">
        <authorList>
            <person name="Afonso C.L."/>
            <person name="Miller P.J."/>
            <person name="Scott M.A."/>
            <person name="Spackman E."/>
            <person name="Goraichik I."/>
            <person name="Dimitrov K.M."/>
            <person name="Suarez D.L."/>
            <person name="Swayne D.E."/>
        </authorList>
    </citation>
    <scope>NUCLEOTIDE SEQUENCE [LARGE SCALE GENOMIC DNA]</scope>
    <source>
        <strain evidence="2 3">DSM 13146</strain>
    </source>
</reference>
<dbReference type="Proteomes" id="UP000192783">
    <property type="component" value="Unassembled WGS sequence"/>
</dbReference>
<evidence type="ECO:0000313" key="3">
    <source>
        <dbReference type="Proteomes" id="UP000192783"/>
    </source>
</evidence>